<proteinExistence type="predicted"/>
<gene>
    <name evidence="3" type="ORF">ACFSR2_07815</name>
</gene>
<organism evidence="3 4">
    <name type="scientific">Emticicia soli</name>
    <dbReference type="NCBI Taxonomy" id="2027878"/>
    <lineage>
        <taxon>Bacteria</taxon>
        <taxon>Pseudomonadati</taxon>
        <taxon>Bacteroidota</taxon>
        <taxon>Cytophagia</taxon>
        <taxon>Cytophagales</taxon>
        <taxon>Leadbetterellaceae</taxon>
        <taxon>Emticicia</taxon>
    </lineage>
</organism>
<evidence type="ECO:0000313" key="3">
    <source>
        <dbReference type="EMBL" id="MFD2520783.1"/>
    </source>
</evidence>
<feature type="compositionally biased region" description="Basic and acidic residues" evidence="1">
    <location>
        <begin position="39"/>
        <end position="48"/>
    </location>
</feature>
<evidence type="ECO:0008006" key="5">
    <source>
        <dbReference type="Google" id="ProtNLM"/>
    </source>
</evidence>
<sequence length="229" mass="25470">MNKFLKNSLFCALAGITAVACTNLVPTPSSPSEAVPEEQAIRIGDKPSTKPPTNSNDNGLVVTPDTLKTTLVRSDLGQQVFDFYPITSPDINFSFPSHSVVMMPVSYVGIEQGIANSFCEYWLYTKSGELVCYCKNTVSGLHPVYGNSFNANNHLPDFTKKIAYGEYRLVYKNISTDPVKQTLIFGLIANYGKDQIDTYVLSGETKEFWIKIYPSTSEFKMNNNNKEPM</sequence>
<evidence type="ECO:0000256" key="1">
    <source>
        <dbReference type="SAM" id="MobiDB-lite"/>
    </source>
</evidence>
<feature type="region of interest" description="Disordered" evidence="1">
    <location>
        <begin position="27"/>
        <end position="59"/>
    </location>
</feature>
<dbReference type="EMBL" id="JBHULC010000008">
    <property type="protein sequence ID" value="MFD2520783.1"/>
    <property type="molecule type" value="Genomic_DNA"/>
</dbReference>
<keyword evidence="4" id="KW-1185">Reference proteome</keyword>
<name>A0ABW5J5G9_9BACT</name>
<feature type="chain" id="PRO_5045222432" description="Lipoprotein" evidence="2">
    <location>
        <begin position="21"/>
        <end position="229"/>
    </location>
</feature>
<feature type="signal peptide" evidence="2">
    <location>
        <begin position="1"/>
        <end position="20"/>
    </location>
</feature>
<reference evidence="4" key="1">
    <citation type="journal article" date="2019" name="Int. J. Syst. Evol. Microbiol.">
        <title>The Global Catalogue of Microorganisms (GCM) 10K type strain sequencing project: providing services to taxonomists for standard genome sequencing and annotation.</title>
        <authorList>
            <consortium name="The Broad Institute Genomics Platform"/>
            <consortium name="The Broad Institute Genome Sequencing Center for Infectious Disease"/>
            <person name="Wu L."/>
            <person name="Ma J."/>
        </authorList>
    </citation>
    <scope>NUCLEOTIDE SEQUENCE [LARGE SCALE GENOMIC DNA]</scope>
    <source>
        <strain evidence="4">KCTC 52344</strain>
    </source>
</reference>
<keyword evidence="2" id="KW-0732">Signal</keyword>
<dbReference type="PROSITE" id="PS51257">
    <property type="entry name" value="PROKAR_LIPOPROTEIN"/>
    <property type="match status" value="1"/>
</dbReference>
<protein>
    <recommendedName>
        <fullName evidence="5">Lipoprotein</fullName>
    </recommendedName>
</protein>
<comment type="caution">
    <text evidence="3">The sequence shown here is derived from an EMBL/GenBank/DDBJ whole genome shotgun (WGS) entry which is preliminary data.</text>
</comment>
<accession>A0ABW5J5G9</accession>
<evidence type="ECO:0000313" key="4">
    <source>
        <dbReference type="Proteomes" id="UP001597510"/>
    </source>
</evidence>
<evidence type="ECO:0000256" key="2">
    <source>
        <dbReference type="SAM" id="SignalP"/>
    </source>
</evidence>
<dbReference type="Proteomes" id="UP001597510">
    <property type="component" value="Unassembled WGS sequence"/>
</dbReference>